<accession>A0A6G8FI63</accession>
<evidence type="ECO:0000313" key="1">
    <source>
        <dbReference type="EMBL" id="QIM16054.1"/>
    </source>
</evidence>
<gene>
    <name evidence="1" type="ORF">G7067_05890</name>
</gene>
<dbReference type="RefSeq" id="WP_166322694.1">
    <property type="nucleotide sequence ID" value="NZ_CP049934.1"/>
</dbReference>
<proteinExistence type="predicted"/>
<organism evidence="1 2">
    <name type="scientific">Leucobacter insecticola</name>
    <dbReference type="NCBI Taxonomy" id="2714934"/>
    <lineage>
        <taxon>Bacteria</taxon>
        <taxon>Bacillati</taxon>
        <taxon>Actinomycetota</taxon>
        <taxon>Actinomycetes</taxon>
        <taxon>Micrococcales</taxon>
        <taxon>Microbacteriaceae</taxon>
        <taxon>Leucobacter</taxon>
    </lineage>
</organism>
<dbReference type="AlphaFoldDB" id="A0A6G8FI63"/>
<dbReference type="Proteomes" id="UP000501387">
    <property type="component" value="Chromosome"/>
</dbReference>
<protein>
    <recommendedName>
        <fullName evidence="3">MarR family transcriptional regulator</fullName>
    </recommendedName>
</protein>
<dbReference type="EMBL" id="CP049934">
    <property type="protein sequence ID" value="QIM16054.1"/>
    <property type="molecule type" value="Genomic_DNA"/>
</dbReference>
<evidence type="ECO:0008006" key="3">
    <source>
        <dbReference type="Google" id="ProtNLM"/>
    </source>
</evidence>
<keyword evidence="2" id="KW-1185">Reference proteome</keyword>
<reference evidence="1 2" key="1">
    <citation type="submission" date="2020-03" db="EMBL/GenBank/DDBJ databases">
        <title>Leucobacter sp. nov., isolated from beetles.</title>
        <authorList>
            <person name="Hyun D.-W."/>
            <person name="Bae J.-W."/>
        </authorList>
    </citation>
    <scope>NUCLEOTIDE SEQUENCE [LARGE SCALE GENOMIC DNA]</scope>
    <source>
        <strain evidence="1 2">HDW9B</strain>
    </source>
</reference>
<evidence type="ECO:0000313" key="2">
    <source>
        <dbReference type="Proteomes" id="UP000501387"/>
    </source>
</evidence>
<sequence>MAEPHATQHEPLLISLTGLMSRWSSFDFQRRITAGCGVTLDPVAVNALYALGLLGGTARPSALADGLHLSRPQRRN</sequence>
<name>A0A6G8FI63_9MICO</name>
<dbReference type="KEGG" id="lins:G7067_05890"/>